<dbReference type="GO" id="GO:0008270">
    <property type="term" value="F:zinc ion binding"/>
    <property type="evidence" value="ECO:0007669"/>
    <property type="project" value="UniProtKB-KW"/>
</dbReference>
<dbReference type="Gene3D" id="2.120.10.30">
    <property type="entry name" value="TolB, C-terminal domain"/>
    <property type="match status" value="1"/>
</dbReference>
<dbReference type="PANTHER" id="PTHR25462:SF296">
    <property type="entry name" value="MEIOTIC P26, ISOFORM F"/>
    <property type="match status" value="1"/>
</dbReference>
<dbReference type="InterPro" id="IPR047153">
    <property type="entry name" value="TRIM45/56/19-like"/>
</dbReference>
<keyword evidence="12" id="KW-1185">Reference proteome</keyword>
<feature type="domain" description="RING-type" evidence="9">
    <location>
        <begin position="13"/>
        <end position="60"/>
    </location>
</feature>
<dbReference type="SUPFAM" id="SSF101898">
    <property type="entry name" value="NHL repeat"/>
    <property type="match status" value="1"/>
</dbReference>
<evidence type="ECO:0000256" key="5">
    <source>
        <dbReference type="ARBA" id="ARBA00022833"/>
    </source>
</evidence>
<evidence type="ECO:0000256" key="2">
    <source>
        <dbReference type="ARBA" id="ARBA00022723"/>
    </source>
</evidence>
<evidence type="ECO:0000256" key="1">
    <source>
        <dbReference type="ARBA" id="ARBA00022553"/>
    </source>
</evidence>
<keyword evidence="8" id="KW-0175">Coiled coil</keyword>
<dbReference type="InterPro" id="IPR013083">
    <property type="entry name" value="Znf_RING/FYVE/PHD"/>
</dbReference>
<keyword evidence="3" id="KW-0677">Repeat</keyword>
<dbReference type="InterPro" id="IPR027370">
    <property type="entry name" value="Znf-RING_euk"/>
</dbReference>
<keyword evidence="2" id="KW-0479">Metal-binding</keyword>
<feature type="coiled-coil region" evidence="8">
    <location>
        <begin position="224"/>
        <end position="258"/>
    </location>
</feature>
<evidence type="ECO:0000313" key="11">
    <source>
        <dbReference type="EMBL" id="KAK3093670.1"/>
    </source>
</evidence>
<evidence type="ECO:0000313" key="12">
    <source>
        <dbReference type="Proteomes" id="UP001186944"/>
    </source>
</evidence>
<keyword evidence="1" id="KW-0597">Phosphoprotein</keyword>
<feature type="repeat" description="NHL" evidence="7">
    <location>
        <begin position="596"/>
        <end position="633"/>
    </location>
</feature>
<name>A0AA89BTA7_PINIB</name>
<dbReference type="CDD" id="cd19756">
    <property type="entry name" value="Bbox2"/>
    <property type="match status" value="1"/>
</dbReference>
<dbReference type="Proteomes" id="UP001186944">
    <property type="component" value="Unassembled WGS sequence"/>
</dbReference>
<dbReference type="PROSITE" id="PS00518">
    <property type="entry name" value="ZF_RING_1"/>
    <property type="match status" value="1"/>
</dbReference>
<dbReference type="InterPro" id="IPR001841">
    <property type="entry name" value="Znf_RING"/>
</dbReference>
<evidence type="ECO:0000256" key="3">
    <source>
        <dbReference type="ARBA" id="ARBA00022737"/>
    </source>
</evidence>
<dbReference type="PANTHER" id="PTHR25462">
    <property type="entry name" value="BONUS, ISOFORM C-RELATED"/>
    <property type="match status" value="1"/>
</dbReference>
<sequence length="678" mass="76802">MADSKFLDDLTQCPICFNQYQRPRCLPCLHTFCEKCVDEYIASIEHGKEKDSGFNCPVCRHFINAPSAELGESKWAQKFPMNYLVLTLIDQKSLQEGKLYCNPCKKKSKSEKSVAWCIQCKISLCTICADFHTSVPILENHEIVPFGENKDETRLVSSAHIMCGIHQDKPIEMYCLDHDIPCCSTCTMVTHRKCEHVDTLENVAEKSKTSSVRVELEEGFAKQLETVEENLRNDAKNVDILRESCQKAKSKVNQESEDAVKHMKYLTDNAISEVRHLQEKKEDTLTGALEMNKGRKATIENCQKLLRILIEQSSDIQFFLESKKLRRKLDELTKDLSELQSIQSSDVIFSYEVRKEISEMVRYDSLGQITYENADKPDPNQNVPFNGTSQSSGVPVECLRQQEEKFPAFTLDDSKQIEIEARRQNSSVTGCTFLEDGRLVIADYKIRKAREGIIKIYDKDFDSSQVIPLKGKPWAVATLNSSFIIVTIPHASEVLILDTVTFSTKETISSERMYFGLAVQNPLTDSSTLSEEDRDKCTMVASSKGDLFLIHLNGKTLKQFTISDSYIRYVACSQGEIFCGVDKKVICIDESDQILFEFFDTQLQKPTGMVVTKDNHIVVCDYDGGKVFVFDSDGFKRQVLLVKPDACFPALNKDQDKLCVITGGPSVVNKAQIYNVNY</sequence>
<evidence type="ECO:0000256" key="7">
    <source>
        <dbReference type="PROSITE-ProRule" id="PRU00504"/>
    </source>
</evidence>
<evidence type="ECO:0000259" key="9">
    <source>
        <dbReference type="PROSITE" id="PS50089"/>
    </source>
</evidence>
<keyword evidence="4 6" id="KW-0863">Zinc-finger</keyword>
<dbReference type="PROSITE" id="PS51125">
    <property type="entry name" value="NHL"/>
    <property type="match status" value="1"/>
</dbReference>
<dbReference type="InterPro" id="IPR011042">
    <property type="entry name" value="6-blade_b-propeller_TolB-like"/>
</dbReference>
<proteinExistence type="predicted"/>
<evidence type="ECO:0000256" key="6">
    <source>
        <dbReference type="PROSITE-ProRule" id="PRU00024"/>
    </source>
</evidence>
<dbReference type="SUPFAM" id="SSF57845">
    <property type="entry name" value="B-box zinc-binding domain"/>
    <property type="match status" value="1"/>
</dbReference>
<evidence type="ECO:0000256" key="4">
    <source>
        <dbReference type="ARBA" id="ARBA00022771"/>
    </source>
</evidence>
<accession>A0AA89BTA7</accession>
<comment type="caution">
    <text evidence="11">The sequence shown here is derived from an EMBL/GenBank/DDBJ whole genome shotgun (WGS) entry which is preliminary data.</text>
</comment>
<dbReference type="SUPFAM" id="SSF57850">
    <property type="entry name" value="RING/U-box"/>
    <property type="match status" value="1"/>
</dbReference>
<dbReference type="EMBL" id="VSWD01000009">
    <property type="protein sequence ID" value="KAK3093670.1"/>
    <property type="molecule type" value="Genomic_DNA"/>
</dbReference>
<evidence type="ECO:0000259" key="10">
    <source>
        <dbReference type="PROSITE" id="PS50119"/>
    </source>
</evidence>
<dbReference type="AlphaFoldDB" id="A0AA89BTA7"/>
<dbReference type="Gene3D" id="3.30.160.60">
    <property type="entry name" value="Classic Zinc Finger"/>
    <property type="match status" value="1"/>
</dbReference>
<dbReference type="Gene3D" id="4.10.830.40">
    <property type="match status" value="1"/>
</dbReference>
<dbReference type="PROSITE" id="PS50089">
    <property type="entry name" value="ZF_RING_2"/>
    <property type="match status" value="1"/>
</dbReference>
<dbReference type="InterPro" id="IPR000315">
    <property type="entry name" value="Znf_B-box"/>
</dbReference>
<dbReference type="InterPro" id="IPR001258">
    <property type="entry name" value="NHL_repeat"/>
</dbReference>
<protein>
    <submittedName>
        <fullName evidence="11">Uncharacterized protein</fullName>
    </submittedName>
</protein>
<dbReference type="Gene3D" id="3.30.40.10">
    <property type="entry name" value="Zinc/RING finger domain, C3HC4 (zinc finger)"/>
    <property type="match status" value="1"/>
</dbReference>
<organism evidence="11 12">
    <name type="scientific">Pinctada imbricata</name>
    <name type="common">Atlantic pearl-oyster</name>
    <name type="synonym">Pinctada martensii</name>
    <dbReference type="NCBI Taxonomy" id="66713"/>
    <lineage>
        <taxon>Eukaryota</taxon>
        <taxon>Metazoa</taxon>
        <taxon>Spiralia</taxon>
        <taxon>Lophotrochozoa</taxon>
        <taxon>Mollusca</taxon>
        <taxon>Bivalvia</taxon>
        <taxon>Autobranchia</taxon>
        <taxon>Pteriomorphia</taxon>
        <taxon>Pterioida</taxon>
        <taxon>Pterioidea</taxon>
        <taxon>Pteriidae</taxon>
        <taxon>Pinctada</taxon>
    </lineage>
</organism>
<reference evidence="11" key="1">
    <citation type="submission" date="2019-08" db="EMBL/GenBank/DDBJ databases">
        <title>The improved chromosome-level genome for the pearl oyster Pinctada fucata martensii using PacBio sequencing and Hi-C.</title>
        <authorList>
            <person name="Zheng Z."/>
        </authorList>
    </citation>
    <scope>NUCLEOTIDE SEQUENCE</scope>
    <source>
        <strain evidence="11">ZZ-2019</strain>
        <tissue evidence="11">Adductor muscle</tissue>
    </source>
</reference>
<dbReference type="Pfam" id="PF13445">
    <property type="entry name" value="zf-RING_UBOX"/>
    <property type="match status" value="1"/>
</dbReference>
<dbReference type="SMART" id="SM00184">
    <property type="entry name" value="RING"/>
    <property type="match status" value="1"/>
</dbReference>
<gene>
    <name evidence="11" type="ORF">FSP39_018723</name>
</gene>
<feature type="domain" description="B box-type" evidence="10">
    <location>
        <begin position="96"/>
        <end position="146"/>
    </location>
</feature>
<keyword evidence="5" id="KW-0862">Zinc</keyword>
<dbReference type="Pfam" id="PF01436">
    <property type="entry name" value="NHL"/>
    <property type="match status" value="1"/>
</dbReference>
<dbReference type="PROSITE" id="PS50119">
    <property type="entry name" value="ZF_BBOX"/>
    <property type="match status" value="1"/>
</dbReference>
<dbReference type="InterPro" id="IPR017907">
    <property type="entry name" value="Znf_RING_CS"/>
</dbReference>
<evidence type="ECO:0000256" key="8">
    <source>
        <dbReference type="SAM" id="Coils"/>
    </source>
</evidence>